<comment type="caution">
    <text evidence="1">The sequence shown here is derived from an EMBL/GenBank/DDBJ whole genome shotgun (WGS) entry which is preliminary data.</text>
</comment>
<organism evidence="1 2">
    <name type="scientific">Armillaria luteobubalina</name>
    <dbReference type="NCBI Taxonomy" id="153913"/>
    <lineage>
        <taxon>Eukaryota</taxon>
        <taxon>Fungi</taxon>
        <taxon>Dikarya</taxon>
        <taxon>Basidiomycota</taxon>
        <taxon>Agaricomycotina</taxon>
        <taxon>Agaricomycetes</taxon>
        <taxon>Agaricomycetidae</taxon>
        <taxon>Agaricales</taxon>
        <taxon>Marasmiineae</taxon>
        <taxon>Physalacriaceae</taxon>
        <taxon>Armillaria</taxon>
    </lineage>
</organism>
<accession>A0AA39Q0V1</accession>
<sequence>MIKIVTHLRFDAHANLTRLIIGNAPGSQRTGYQRELCFQSKSGTTSSLQAFLSITESNIDDITAQNIWLIGLSCVTSWIIDSDGCFSVEDEEHFSCVPSMAVSCRRRQRSLIGGSLIDARESRSYQMSLEKQDRILDHYEQFKVKETARKVGWKRNVVGHERGVARRGLGNKQVLFGRRRGPRSIVHLNAMQTDRGGEEEEVVNGYASRRLERIQTMGFGRQDSELGRSLMGFMSSRRIAPSSRKSSVVADIPSPKEFLERSLVQSNDNAAVSFFSVHIDELPGEAPIQALPYLQWWIWIFESGEERGEQRNAIQVKRRRKLDLRKRELLKYALENTWSRDNRTGTLRLLLHSNRPLMRSQID</sequence>
<proteinExistence type="predicted"/>
<protein>
    <submittedName>
        <fullName evidence="1">Uncharacterized protein</fullName>
    </submittedName>
</protein>
<keyword evidence="2" id="KW-1185">Reference proteome</keyword>
<dbReference type="Proteomes" id="UP001175228">
    <property type="component" value="Unassembled WGS sequence"/>
</dbReference>
<name>A0AA39Q0V1_9AGAR</name>
<evidence type="ECO:0000313" key="2">
    <source>
        <dbReference type="Proteomes" id="UP001175228"/>
    </source>
</evidence>
<gene>
    <name evidence="1" type="ORF">EDD18DRAFT_1107666</name>
</gene>
<reference evidence="1" key="1">
    <citation type="submission" date="2023-06" db="EMBL/GenBank/DDBJ databases">
        <authorList>
            <consortium name="Lawrence Berkeley National Laboratory"/>
            <person name="Ahrendt S."/>
            <person name="Sahu N."/>
            <person name="Indic B."/>
            <person name="Wong-Bajracharya J."/>
            <person name="Merenyi Z."/>
            <person name="Ke H.-M."/>
            <person name="Monk M."/>
            <person name="Kocsube S."/>
            <person name="Drula E."/>
            <person name="Lipzen A."/>
            <person name="Balint B."/>
            <person name="Henrissat B."/>
            <person name="Andreopoulos B."/>
            <person name="Martin F.M."/>
            <person name="Harder C.B."/>
            <person name="Rigling D."/>
            <person name="Ford K.L."/>
            <person name="Foster G.D."/>
            <person name="Pangilinan J."/>
            <person name="Papanicolaou A."/>
            <person name="Barry K."/>
            <person name="LaButti K."/>
            <person name="Viragh M."/>
            <person name="Koriabine M."/>
            <person name="Yan M."/>
            <person name="Riley R."/>
            <person name="Champramary S."/>
            <person name="Plett K.L."/>
            <person name="Tsai I.J."/>
            <person name="Slot J."/>
            <person name="Sipos G."/>
            <person name="Plett J."/>
            <person name="Nagy L.G."/>
            <person name="Grigoriev I.V."/>
        </authorList>
    </citation>
    <scope>NUCLEOTIDE SEQUENCE</scope>
    <source>
        <strain evidence="1">HWK02</strain>
    </source>
</reference>
<dbReference type="AlphaFoldDB" id="A0AA39Q0V1"/>
<dbReference type="EMBL" id="JAUEPU010000022">
    <property type="protein sequence ID" value="KAK0494177.1"/>
    <property type="molecule type" value="Genomic_DNA"/>
</dbReference>
<evidence type="ECO:0000313" key="1">
    <source>
        <dbReference type="EMBL" id="KAK0494177.1"/>
    </source>
</evidence>